<organism evidence="1 2">
    <name type="scientific">Tepidamorphus gemmatus</name>
    <dbReference type="NCBI Taxonomy" id="747076"/>
    <lineage>
        <taxon>Bacteria</taxon>
        <taxon>Pseudomonadati</taxon>
        <taxon>Pseudomonadota</taxon>
        <taxon>Alphaproteobacteria</taxon>
        <taxon>Hyphomicrobiales</taxon>
        <taxon>Tepidamorphaceae</taxon>
        <taxon>Tepidamorphus</taxon>
    </lineage>
</organism>
<gene>
    <name evidence="1" type="ORF">EDC22_104122</name>
</gene>
<comment type="caution">
    <text evidence="1">The sequence shown here is derived from an EMBL/GenBank/DDBJ whole genome shotgun (WGS) entry which is preliminary data.</text>
</comment>
<accession>A0A4R3MI56</accession>
<name>A0A4R3MI56_9HYPH</name>
<evidence type="ECO:0000313" key="1">
    <source>
        <dbReference type="EMBL" id="TCT11365.1"/>
    </source>
</evidence>
<reference evidence="1 2" key="1">
    <citation type="submission" date="2019-03" db="EMBL/GenBank/DDBJ databases">
        <title>Genomic Encyclopedia of Type Strains, Phase IV (KMG-IV): sequencing the most valuable type-strain genomes for metagenomic binning, comparative biology and taxonomic classification.</title>
        <authorList>
            <person name="Goeker M."/>
        </authorList>
    </citation>
    <scope>NUCLEOTIDE SEQUENCE [LARGE SCALE GENOMIC DNA]</scope>
    <source>
        <strain evidence="1 2">DSM 19345</strain>
    </source>
</reference>
<dbReference type="AlphaFoldDB" id="A0A4R3MI56"/>
<keyword evidence="2" id="KW-1185">Reference proteome</keyword>
<dbReference type="Proteomes" id="UP000295678">
    <property type="component" value="Unassembled WGS sequence"/>
</dbReference>
<evidence type="ECO:0000313" key="2">
    <source>
        <dbReference type="Proteomes" id="UP000295678"/>
    </source>
</evidence>
<dbReference type="EMBL" id="SMAK01000004">
    <property type="protein sequence ID" value="TCT11365.1"/>
    <property type="molecule type" value="Genomic_DNA"/>
</dbReference>
<sequence>MSLKWLTGTLVAAAAVVIGGVVIGGSVEAGPPFWGATHAFVIGPDDPAGMTGGRPVHVAALMPPELTCWGLAGARLDDPPPYPRVIDSLRAARVVVSITPGACPPTGKDNWLRFTVAHPYQADILQLVYVGPDGRVMGGEKVSIASGAGGPQGR</sequence>
<dbReference type="RefSeq" id="WP_132806130.1">
    <property type="nucleotide sequence ID" value="NZ_SMAK01000004.1"/>
</dbReference>
<protein>
    <submittedName>
        <fullName evidence="1">Uncharacterized protein</fullName>
    </submittedName>
</protein>
<proteinExistence type="predicted"/>